<keyword evidence="4" id="KW-1185">Reference proteome</keyword>
<protein>
    <recommendedName>
        <fullName evidence="2">DUF6460 domain-containing protein</fullName>
    </recommendedName>
</protein>
<feature type="transmembrane region" description="Helical" evidence="1">
    <location>
        <begin position="57"/>
        <end position="75"/>
    </location>
</feature>
<proteinExistence type="predicted"/>
<feature type="transmembrane region" description="Helical" evidence="1">
    <location>
        <begin position="32"/>
        <end position="51"/>
    </location>
</feature>
<evidence type="ECO:0000256" key="1">
    <source>
        <dbReference type="SAM" id="Phobius"/>
    </source>
</evidence>
<keyword evidence="1" id="KW-1133">Transmembrane helix</keyword>
<feature type="domain" description="DUF6460" evidence="2">
    <location>
        <begin position="44"/>
        <end position="77"/>
    </location>
</feature>
<dbReference type="AlphaFoldDB" id="A0A2S3V3T5"/>
<evidence type="ECO:0000259" key="2">
    <source>
        <dbReference type="Pfam" id="PF20061"/>
    </source>
</evidence>
<comment type="caution">
    <text evidence="3">The sequence shown here is derived from an EMBL/GenBank/DDBJ whole genome shotgun (WGS) entry which is preliminary data.</text>
</comment>
<dbReference type="EMBL" id="PPCN01000001">
    <property type="protein sequence ID" value="POF34596.1"/>
    <property type="molecule type" value="Genomic_DNA"/>
</dbReference>
<dbReference type="OrthoDB" id="7679021at2"/>
<evidence type="ECO:0000313" key="4">
    <source>
        <dbReference type="Proteomes" id="UP000236959"/>
    </source>
</evidence>
<keyword evidence="1" id="KW-0812">Transmembrane</keyword>
<organism evidence="3 4">
    <name type="scientific">Roseibium marinum</name>
    <dbReference type="NCBI Taxonomy" id="281252"/>
    <lineage>
        <taxon>Bacteria</taxon>
        <taxon>Pseudomonadati</taxon>
        <taxon>Pseudomonadota</taxon>
        <taxon>Alphaproteobacteria</taxon>
        <taxon>Hyphomicrobiales</taxon>
        <taxon>Stappiaceae</taxon>
        <taxon>Roseibium</taxon>
    </lineage>
</organism>
<gene>
    <name evidence="3" type="ORF">CLV41_1011052</name>
</gene>
<reference evidence="3 4" key="1">
    <citation type="submission" date="2018-01" db="EMBL/GenBank/DDBJ databases">
        <title>Genomic Encyclopedia of Archaeal and Bacterial Type Strains, Phase II (KMG-II): from individual species to whole genera.</title>
        <authorList>
            <person name="Goeker M."/>
        </authorList>
    </citation>
    <scope>NUCLEOTIDE SEQUENCE [LARGE SCALE GENOMIC DNA]</scope>
    <source>
        <strain evidence="3 4">DSM 17023</strain>
    </source>
</reference>
<accession>A0A2S3V3T5</accession>
<name>A0A2S3V3T5_9HYPH</name>
<keyword evidence="1" id="KW-0472">Membrane</keyword>
<dbReference type="Proteomes" id="UP000236959">
    <property type="component" value="Unassembled WGS sequence"/>
</dbReference>
<dbReference type="Pfam" id="PF20061">
    <property type="entry name" value="DUF6460"/>
    <property type="match status" value="1"/>
</dbReference>
<dbReference type="InterPro" id="IPR045594">
    <property type="entry name" value="DUF6460"/>
</dbReference>
<feature type="transmembrane region" description="Helical" evidence="1">
    <location>
        <begin position="6"/>
        <end position="25"/>
    </location>
</feature>
<sequence>MYQFLSTIIKIAVISLLVGAGLSLIDISAEDILGFVGLSPMALWIYLNLFIDWAIPNMILGAFIVVPVWLLIYLFRPPST</sequence>
<evidence type="ECO:0000313" key="3">
    <source>
        <dbReference type="EMBL" id="POF34596.1"/>
    </source>
</evidence>